<evidence type="ECO:0000256" key="1">
    <source>
        <dbReference type="SAM" id="MobiDB-lite"/>
    </source>
</evidence>
<proteinExistence type="predicted"/>
<feature type="region of interest" description="Disordered" evidence="1">
    <location>
        <begin position="328"/>
        <end position="593"/>
    </location>
</feature>
<feature type="compositionally biased region" description="Low complexity" evidence="1">
    <location>
        <begin position="529"/>
        <end position="587"/>
    </location>
</feature>
<reference evidence="2" key="2">
    <citation type="submission" date="2023-01" db="EMBL/GenBank/DDBJ databases">
        <authorList>
            <person name="Petersen C."/>
        </authorList>
    </citation>
    <scope>NUCLEOTIDE SEQUENCE</scope>
    <source>
        <strain evidence="2">IBT 17514</strain>
    </source>
</reference>
<reference evidence="2" key="1">
    <citation type="journal article" date="2023" name="IMA Fungus">
        <title>Comparative genomic study of the Penicillium genus elucidates a diverse pangenome and 15 lateral gene transfer events.</title>
        <authorList>
            <person name="Petersen C."/>
            <person name="Sorensen T."/>
            <person name="Nielsen M.R."/>
            <person name="Sondergaard T.E."/>
            <person name="Sorensen J.L."/>
            <person name="Fitzpatrick D.A."/>
            <person name="Frisvad J.C."/>
            <person name="Nielsen K.L."/>
        </authorList>
    </citation>
    <scope>NUCLEOTIDE SEQUENCE</scope>
    <source>
        <strain evidence="2">IBT 17514</strain>
    </source>
</reference>
<dbReference type="PANTHER" id="PTHR24023:SF1082">
    <property type="entry name" value="COLLAGEN TRIPLE HELIX REPEAT"/>
    <property type="match status" value="1"/>
</dbReference>
<feature type="compositionally biased region" description="Low complexity" evidence="1">
    <location>
        <begin position="360"/>
        <end position="381"/>
    </location>
</feature>
<protein>
    <submittedName>
        <fullName evidence="2">Uncharacterized protein</fullName>
    </submittedName>
</protein>
<dbReference type="InterPro" id="IPR008160">
    <property type="entry name" value="Collagen"/>
</dbReference>
<dbReference type="PANTHER" id="PTHR24023">
    <property type="entry name" value="COLLAGEN ALPHA"/>
    <property type="match status" value="1"/>
</dbReference>
<feature type="compositionally biased region" description="Low complexity" evidence="1">
    <location>
        <begin position="445"/>
        <end position="485"/>
    </location>
</feature>
<comment type="caution">
    <text evidence="2">The sequence shown here is derived from an EMBL/GenBank/DDBJ whole genome shotgun (WGS) entry which is preliminary data.</text>
</comment>
<dbReference type="Pfam" id="PF01391">
    <property type="entry name" value="Collagen"/>
    <property type="match status" value="2"/>
</dbReference>
<dbReference type="Proteomes" id="UP001215712">
    <property type="component" value="Unassembled WGS sequence"/>
</dbReference>
<accession>A0AAD6HIV4</accession>
<keyword evidence="3" id="KW-1185">Reference proteome</keyword>
<evidence type="ECO:0000313" key="3">
    <source>
        <dbReference type="Proteomes" id="UP001215712"/>
    </source>
</evidence>
<feature type="region of interest" description="Disordered" evidence="1">
    <location>
        <begin position="1"/>
        <end position="85"/>
    </location>
</feature>
<feature type="compositionally biased region" description="Low complexity" evidence="1">
    <location>
        <begin position="58"/>
        <end position="68"/>
    </location>
</feature>
<dbReference type="GO" id="GO:0031012">
    <property type="term" value="C:extracellular matrix"/>
    <property type="evidence" value="ECO:0007669"/>
    <property type="project" value="TreeGrafter"/>
</dbReference>
<dbReference type="AlphaFoldDB" id="A0AAD6HIV4"/>
<name>A0AAD6HIV4_9EURO</name>
<organism evidence="2 3">
    <name type="scientific">Penicillium malachiteum</name>
    <dbReference type="NCBI Taxonomy" id="1324776"/>
    <lineage>
        <taxon>Eukaryota</taxon>
        <taxon>Fungi</taxon>
        <taxon>Dikarya</taxon>
        <taxon>Ascomycota</taxon>
        <taxon>Pezizomycotina</taxon>
        <taxon>Eurotiomycetes</taxon>
        <taxon>Eurotiomycetidae</taxon>
        <taxon>Eurotiales</taxon>
        <taxon>Aspergillaceae</taxon>
        <taxon>Penicillium</taxon>
    </lineage>
</organism>
<dbReference type="InterPro" id="IPR050149">
    <property type="entry name" value="Collagen_superfamily"/>
</dbReference>
<gene>
    <name evidence="2" type="ORF">N7493_007263</name>
</gene>
<sequence length="620" mass="63703">MPQEDEDLFSSGAERFLAPSEELPPLSEGAPKGVQGGPNPGRSTLDRAANEDIGQVLSGASAAPGPAGREIWGDSPTPSQLGLAGGERHTMWRDNYAGIPPSYNPNDPPPSKWRFDFLWDTGSQIMTLYQDDLAVMLQRGEDDRAVWPWAQMMGYVVLRNADGQLTVRLCIMLTVNMRDNTALYDETAPDLSFEESLMLDAGWLPVPCAIIEGSIWHNTGYLPRLSGPWPRHMLNVHSEASNLGKMWLEGNPEFDADLLQGPSLHPPIYCNIEQGSLGPWKARRTTLDNGWEAQVAPPGAGGWYHEVDPGVNYTARAMRRRRGYLGIPHDRLVEPPAPLPMTELNESPGEEGGPAPPAAGPAWAPGPVAGPAAAADVAPEGNVEAEAFEGPRGEQGPAGPPGAGGAQGPRGEQGPAGPPGAGGAQGPRGEQGPAGPPGAGGAQGPRGEQGPAGPPGADGAQGPRGEQGARGLPGEQGPEGLPGFPGEDGDDGDQGLPGEPGPEGRQGRPGADGAHGRPGADGAHGRPGADGAQGRPGDQGPPGADGAQGPQGAQGPPGADGAQGPQGDQGPPGADGAQGPQGDAGPVNIPPPVGGPDARCAVCRFRGRQHCAHFYRSSRR</sequence>
<dbReference type="EMBL" id="JAQJAN010000010">
    <property type="protein sequence ID" value="KAJ5719685.1"/>
    <property type="molecule type" value="Genomic_DNA"/>
</dbReference>
<evidence type="ECO:0000313" key="2">
    <source>
        <dbReference type="EMBL" id="KAJ5719685.1"/>
    </source>
</evidence>